<protein>
    <recommendedName>
        <fullName evidence="11">Auxin efflux carrier component</fullName>
    </recommendedName>
</protein>
<dbReference type="AlphaFoldDB" id="A0ABD1Z663"/>
<evidence type="ECO:0000313" key="9">
    <source>
        <dbReference type="EMBL" id="KAL2643223.1"/>
    </source>
</evidence>
<feature type="transmembrane region" description="Helical" evidence="8">
    <location>
        <begin position="66"/>
        <end position="88"/>
    </location>
</feature>
<evidence type="ECO:0000256" key="2">
    <source>
        <dbReference type="ARBA" id="ARBA00009177"/>
    </source>
</evidence>
<feature type="transmembrane region" description="Helical" evidence="8">
    <location>
        <begin position="132"/>
        <end position="151"/>
    </location>
</feature>
<feature type="transmembrane region" description="Helical" evidence="8">
    <location>
        <begin position="507"/>
        <end position="526"/>
    </location>
</feature>
<dbReference type="EMBL" id="JBHFFA010000002">
    <property type="protein sequence ID" value="KAL2643223.1"/>
    <property type="molecule type" value="Genomic_DNA"/>
</dbReference>
<evidence type="ECO:0000256" key="6">
    <source>
        <dbReference type="ARBA" id="ARBA00023136"/>
    </source>
</evidence>
<feature type="transmembrane region" description="Helical" evidence="8">
    <location>
        <begin position="416"/>
        <end position="434"/>
    </location>
</feature>
<comment type="similarity">
    <text evidence="2">Belongs to the auxin efflux carrier (TC 2.A.69.1) family.</text>
</comment>
<dbReference type="PANTHER" id="PTHR31752:SF18">
    <property type="entry name" value="AUXIN EFFLUX CARRIER COMPONENT 1"/>
    <property type="match status" value="1"/>
</dbReference>
<dbReference type="Proteomes" id="UP001605036">
    <property type="component" value="Unassembled WGS sequence"/>
</dbReference>
<evidence type="ECO:0000256" key="4">
    <source>
        <dbReference type="ARBA" id="ARBA00022692"/>
    </source>
</evidence>
<dbReference type="GO" id="GO:0016020">
    <property type="term" value="C:membrane"/>
    <property type="evidence" value="ECO:0007669"/>
    <property type="project" value="UniProtKB-SubCell"/>
</dbReference>
<name>A0ABD1Z663_9MARC</name>
<comment type="caution">
    <text evidence="9">The sequence shown here is derived from an EMBL/GenBank/DDBJ whole genome shotgun (WGS) entry which is preliminary data.</text>
</comment>
<organism evidence="9 10">
    <name type="scientific">Riccia fluitans</name>
    <dbReference type="NCBI Taxonomy" id="41844"/>
    <lineage>
        <taxon>Eukaryota</taxon>
        <taxon>Viridiplantae</taxon>
        <taxon>Streptophyta</taxon>
        <taxon>Embryophyta</taxon>
        <taxon>Marchantiophyta</taxon>
        <taxon>Marchantiopsida</taxon>
        <taxon>Marchantiidae</taxon>
        <taxon>Marchantiales</taxon>
        <taxon>Ricciaceae</taxon>
        <taxon>Riccia</taxon>
    </lineage>
</organism>
<evidence type="ECO:0000256" key="3">
    <source>
        <dbReference type="ARBA" id="ARBA00022448"/>
    </source>
</evidence>
<keyword evidence="6 8" id="KW-0472">Membrane</keyword>
<evidence type="ECO:0000313" key="10">
    <source>
        <dbReference type="Proteomes" id="UP001605036"/>
    </source>
</evidence>
<sequence length="530" mass="58468">MLTALDFWHLVEHIIPVYVVVILAYALTKSNLIAPEHAPGISRWVSLLGVPSYVFHLLAFNDPYQMSLRLVAADVVSKALALICSCLWWKFSKSGSIEGVIGFFMLATLPNTVLVGDALLQPLYGDEIHTQVVTIIFMQSFLWYNICICFYEAREVLLQEKEAALLTNSNLKDGRVLEHIVQVHDSNALAKEAEADKVKTYAPGNLASFRSNDFEVGDLRKSSERFADALGAAALPRSAAILERTISAPAGFPFSRTRSSRSLSFKCTLKAKVCDFDFVQENVSDGFAIEQHSPRPGAAEKIIAASRDDMDAVAVAITSGDANNEVEKMGGKRNSTSSDGVLELVTIVQRESVEIRREEVKISRGFSRWGILGVKVIHRIRRVPLTYASLAGFIYSLIARKYNWDMPYPVRTSLELISQTAVGIAIFLMGLAWAKSGRLISCGWKVLVYGLIVRFIIGPILMIVSAKAVLMKGQAFQFAVVQAVISQGVISFVLAKEYGVDVPLFNTAVIFQLVIFIPIAICYYIILDAL</sequence>
<feature type="transmembrane region" description="Helical" evidence="8">
    <location>
        <begin position="385"/>
        <end position="404"/>
    </location>
</feature>
<feature type="transmembrane region" description="Helical" evidence="8">
    <location>
        <begin position="40"/>
        <end position="60"/>
    </location>
</feature>
<dbReference type="Pfam" id="PF03547">
    <property type="entry name" value="Mem_trans"/>
    <property type="match status" value="1"/>
</dbReference>
<keyword evidence="5 8" id="KW-1133">Transmembrane helix</keyword>
<evidence type="ECO:0000256" key="5">
    <source>
        <dbReference type="ARBA" id="ARBA00022989"/>
    </source>
</evidence>
<keyword evidence="7" id="KW-0927">Auxin signaling pathway</keyword>
<evidence type="ECO:0008006" key="11">
    <source>
        <dbReference type="Google" id="ProtNLM"/>
    </source>
</evidence>
<gene>
    <name evidence="9" type="ORF">R1flu_010810</name>
</gene>
<dbReference type="InterPro" id="IPR051107">
    <property type="entry name" value="Auxin_Efflux_Carrier"/>
</dbReference>
<reference evidence="9 10" key="1">
    <citation type="submission" date="2024-09" db="EMBL/GenBank/DDBJ databases">
        <title>Chromosome-scale assembly of Riccia fluitans.</title>
        <authorList>
            <person name="Paukszto L."/>
            <person name="Sawicki J."/>
            <person name="Karawczyk K."/>
            <person name="Piernik-Szablinska J."/>
            <person name="Szczecinska M."/>
            <person name="Mazdziarz M."/>
        </authorList>
    </citation>
    <scope>NUCLEOTIDE SEQUENCE [LARGE SCALE GENOMIC DNA]</scope>
    <source>
        <strain evidence="9">Rf_01</strain>
        <tissue evidence="9">Aerial parts of the thallus</tissue>
    </source>
</reference>
<keyword evidence="3" id="KW-0813">Transport</keyword>
<feature type="transmembrane region" description="Helical" evidence="8">
    <location>
        <begin position="446"/>
        <end position="469"/>
    </location>
</feature>
<keyword evidence="4 8" id="KW-0812">Transmembrane</keyword>
<feature type="transmembrane region" description="Helical" evidence="8">
    <location>
        <begin position="100"/>
        <end position="120"/>
    </location>
</feature>
<dbReference type="GO" id="GO:0009734">
    <property type="term" value="P:auxin-activated signaling pathway"/>
    <property type="evidence" value="ECO:0007669"/>
    <property type="project" value="UniProtKB-KW"/>
</dbReference>
<comment type="subcellular location">
    <subcellularLocation>
        <location evidence="1">Membrane</location>
        <topology evidence="1">Multi-pass membrane protein</topology>
    </subcellularLocation>
</comment>
<accession>A0ABD1Z663</accession>
<proteinExistence type="inferred from homology"/>
<feature type="transmembrane region" description="Helical" evidence="8">
    <location>
        <begin position="475"/>
        <end position="495"/>
    </location>
</feature>
<dbReference type="PANTHER" id="PTHR31752">
    <property type="entry name" value="AUXIN EFFLUX CARRIER COMPONENT 1B-RELATED"/>
    <property type="match status" value="1"/>
</dbReference>
<feature type="transmembrane region" description="Helical" evidence="8">
    <location>
        <begin position="6"/>
        <end position="28"/>
    </location>
</feature>
<evidence type="ECO:0000256" key="7">
    <source>
        <dbReference type="ARBA" id="ARBA00023294"/>
    </source>
</evidence>
<evidence type="ECO:0000256" key="1">
    <source>
        <dbReference type="ARBA" id="ARBA00004141"/>
    </source>
</evidence>
<evidence type="ECO:0000256" key="8">
    <source>
        <dbReference type="SAM" id="Phobius"/>
    </source>
</evidence>
<dbReference type="InterPro" id="IPR004776">
    <property type="entry name" value="Mem_transp_PIN-like"/>
</dbReference>
<keyword evidence="10" id="KW-1185">Reference proteome</keyword>